<reference evidence="1 2" key="1">
    <citation type="submission" date="2019-05" db="EMBL/GenBank/DDBJ databases">
        <title>Emergence of the Ug99 lineage of the wheat stem rust pathogen through somatic hybridization.</title>
        <authorList>
            <person name="Li F."/>
            <person name="Upadhyaya N.M."/>
            <person name="Sperschneider J."/>
            <person name="Matny O."/>
            <person name="Nguyen-Phuc H."/>
            <person name="Mago R."/>
            <person name="Raley C."/>
            <person name="Miller M.E."/>
            <person name="Silverstein K.A.T."/>
            <person name="Henningsen E."/>
            <person name="Hirsch C.D."/>
            <person name="Visser B."/>
            <person name="Pretorius Z.A."/>
            <person name="Steffenson B.J."/>
            <person name="Schwessinger B."/>
            <person name="Dodds P.N."/>
            <person name="Figueroa M."/>
        </authorList>
    </citation>
    <scope>NUCLEOTIDE SEQUENCE [LARGE SCALE GENOMIC DNA]</scope>
    <source>
        <strain evidence="1">21-0</strain>
    </source>
</reference>
<evidence type="ECO:0000313" key="2">
    <source>
        <dbReference type="Proteomes" id="UP000324748"/>
    </source>
</evidence>
<dbReference type="OrthoDB" id="2717295at2759"/>
<dbReference type="Proteomes" id="UP000324748">
    <property type="component" value="Unassembled WGS sequence"/>
</dbReference>
<organism evidence="1 2">
    <name type="scientific">Puccinia graminis f. sp. tritici</name>
    <dbReference type="NCBI Taxonomy" id="56615"/>
    <lineage>
        <taxon>Eukaryota</taxon>
        <taxon>Fungi</taxon>
        <taxon>Dikarya</taxon>
        <taxon>Basidiomycota</taxon>
        <taxon>Pucciniomycotina</taxon>
        <taxon>Pucciniomycetes</taxon>
        <taxon>Pucciniales</taxon>
        <taxon>Pucciniaceae</taxon>
        <taxon>Puccinia</taxon>
    </lineage>
</organism>
<protein>
    <submittedName>
        <fullName evidence="1">Uncharacterized protein</fullName>
    </submittedName>
</protein>
<dbReference type="AlphaFoldDB" id="A0A5B0MUS7"/>
<dbReference type="EMBL" id="VSWC01000131">
    <property type="protein sequence ID" value="KAA1080352.1"/>
    <property type="molecule type" value="Genomic_DNA"/>
</dbReference>
<evidence type="ECO:0000313" key="1">
    <source>
        <dbReference type="EMBL" id="KAA1080352.1"/>
    </source>
</evidence>
<keyword evidence="2" id="KW-1185">Reference proteome</keyword>
<name>A0A5B0MUS7_PUCGR</name>
<gene>
    <name evidence="1" type="ORF">PGT21_003517</name>
</gene>
<accession>A0A5B0MUS7</accession>
<comment type="caution">
    <text evidence="1">The sequence shown here is derived from an EMBL/GenBank/DDBJ whole genome shotgun (WGS) entry which is preliminary data.</text>
</comment>
<proteinExistence type="predicted"/>
<sequence length="256" mass="28856">MYLISSRGSRTTIDLTWANFAASRLIGRTTTSSDNHGSDHQKLVTAIRQAPPKPTFHIVAPRPGEIDPEKLRNNVSHNLSKLSHSDPSVSLDCLENHLTSSIFTGWQAQGKRVKVNHRKVKKWWDKAILDPLVKNMNKSRRLFIMAPSPENADRCHFWNTKFREKVTELKQQHWRSFLASTDTTSVFQAFQFTKPRSGGGILPLKDSNGTVTSDKEEQAKLLFAGTSVVNSACDLEDIPPPASSIFVLYPPSHRRR</sequence>